<dbReference type="SUPFAM" id="SSF89095">
    <property type="entry name" value="GatB/YqeY motif"/>
    <property type="match status" value="1"/>
</dbReference>
<evidence type="ECO:0000256" key="4">
    <source>
        <dbReference type="ARBA" id="ARBA00022840"/>
    </source>
</evidence>
<dbReference type="OrthoDB" id="1722066at2759"/>
<dbReference type="EMBL" id="HE612866">
    <property type="protein sequence ID" value="CCE65213.1"/>
    <property type="molecule type" value="Genomic_DNA"/>
</dbReference>
<reference evidence="10 11" key="1">
    <citation type="journal article" date="2011" name="Proc. Natl. Acad. Sci. U.S.A.">
        <title>Evolutionary erosion of yeast sex chromosomes by mating-type switching accidents.</title>
        <authorList>
            <person name="Gordon J.L."/>
            <person name="Armisen D."/>
            <person name="Proux-Wera E."/>
            <person name="Oheigeartaigh S.S."/>
            <person name="Byrne K.P."/>
            <person name="Wolfe K.H."/>
        </authorList>
    </citation>
    <scope>NUCLEOTIDE SEQUENCE [LARGE SCALE GENOMIC DNA]</scope>
    <source>
        <strain evidence="11">ATCC 24235 / CBS 4417 / NBRC 1672 / NRRL Y-8282 / UCD 70-5</strain>
    </source>
</reference>
<dbReference type="InterPro" id="IPR014746">
    <property type="entry name" value="Gln_synth/guanido_kin_cat_dom"/>
</dbReference>
<evidence type="ECO:0000313" key="10">
    <source>
        <dbReference type="EMBL" id="CCE65213.1"/>
    </source>
</evidence>
<evidence type="ECO:0000313" key="11">
    <source>
        <dbReference type="Proteomes" id="UP000005666"/>
    </source>
</evidence>
<dbReference type="Pfam" id="PF02934">
    <property type="entry name" value="GatB_N"/>
    <property type="match status" value="1"/>
</dbReference>
<comment type="function">
    <text evidence="8">Allows the formation of correctly charged Gln-tRNA(Gln) through the transamidation of misacylated Glu-tRNA(Gln) in the mitochondria. The reaction takes place in the presence of glutamine and ATP through an activated gamma-phospho-Glu-tRNA(Gln).</text>
</comment>
<keyword evidence="5 8" id="KW-0648">Protein biosynthesis</keyword>
<dbReference type="NCBIfam" id="TIGR00133">
    <property type="entry name" value="gatB"/>
    <property type="match status" value="1"/>
</dbReference>
<keyword evidence="2 8" id="KW-0436">Ligase</keyword>
<dbReference type="GO" id="GO:0005739">
    <property type="term" value="C:mitochondrion"/>
    <property type="evidence" value="ECO:0007669"/>
    <property type="project" value="UniProtKB-SubCell"/>
</dbReference>
<evidence type="ECO:0000256" key="1">
    <source>
        <dbReference type="ARBA" id="ARBA00005306"/>
    </source>
</evidence>
<evidence type="ECO:0000256" key="8">
    <source>
        <dbReference type="HAMAP-Rule" id="MF_03147"/>
    </source>
</evidence>
<dbReference type="InterPro" id="IPR017958">
    <property type="entry name" value="Gln-tRNA_amidoTrfase_suB_CS"/>
</dbReference>
<comment type="subcellular location">
    <subcellularLocation>
        <location evidence="8">Mitochondrion</location>
    </subcellularLocation>
</comment>
<evidence type="ECO:0000256" key="7">
    <source>
        <dbReference type="ARBA" id="ARBA00047913"/>
    </source>
</evidence>
<dbReference type="PANTHER" id="PTHR11659:SF0">
    <property type="entry name" value="GLUTAMYL-TRNA(GLN) AMIDOTRANSFERASE SUBUNIT B, MITOCHONDRIAL"/>
    <property type="match status" value="1"/>
</dbReference>
<evidence type="ECO:0000256" key="2">
    <source>
        <dbReference type="ARBA" id="ARBA00022598"/>
    </source>
</evidence>
<comment type="catalytic activity">
    <reaction evidence="7 8">
        <text>L-glutamyl-tRNA(Gln) + L-glutamine + ATP + H2O = L-glutaminyl-tRNA(Gln) + L-glutamate + ADP + phosphate + H(+)</text>
        <dbReference type="Rhea" id="RHEA:17521"/>
        <dbReference type="Rhea" id="RHEA-COMP:9681"/>
        <dbReference type="Rhea" id="RHEA-COMP:9684"/>
        <dbReference type="ChEBI" id="CHEBI:15377"/>
        <dbReference type="ChEBI" id="CHEBI:15378"/>
        <dbReference type="ChEBI" id="CHEBI:29985"/>
        <dbReference type="ChEBI" id="CHEBI:30616"/>
        <dbReference type="ChEBI" id="CHEBI:43474"/>
        <dbReference type="ChEBI" id="CHEBI:58359"/>
        <dbReference type="ChEBI" id="CHEBI:78520"/>
        <dbReference type="ChEBI" id="CHEBI:78521"/>
        <dbReference type="ChEBI" id="CHEBI:456216"/>
    </reaction>
</comment>
<organism evidence="10 11">
    <name type="scientific">Tetrapisispora phaffii (strain ATCC 24235 / CBS 4417 / NBRC 1672 / NRRL Y-8282 / UCD 70-5)</name>
    <name type="common">Yeast</name>
    <name type="synonym">Fabospora phaffii</name>
    <dbReference type="NCBI Taxonomy" id="1071381"/>
    <lineage>
        <taxon>Eukaryota</taxon>
        <taxon>Fungi</taxon>
        <taxon>Dikarya</taxon>
        <taxon>Ascomycota</taxon>
        <taxon>Saccharomycotina</taxon>
        <taxon>Saccharomycetes</taxon>
        <taxon>Saccharomycetales</taxon>
        <taxon>Saccharomycetaceae</taxon>
        <taxon>Tetrapisispora</taxon>
    </lineage>
</organism>
<feature type="domain" description="Asn/Gln amidotransferase" evidence="9">
    <location>
        <begin position="372"/>
        <end position="537"/>
    </location>
</feature>
<dbReference type="InterPro" id="IPR006075">
    <property type="entry name" value="Asn/Gln-tRNA_Trfase_suB/E_cat"/>
</dbReference>
<dbReference type="PROSITE" id="PS01234">
    <property type="entry name" value="GATB"/>
    <property type="match status" value="1"/>
</dbReference>
<dbReference type="NCBIfam" id="NF004012">
    <property type="entry name" value="PRK05477.1-2"/>
    <property type="match status" value="1"/>
</dbReference>
<dbReference type="GO" id="GO:0032543">
    <property type="term" value="P:mitochondrial translation"/>
    <property type="evidence" value="ECO:0007669"/>
    <property type="project" value="UniProtKB-UniRule"/>
</dbReference>
<keyword evidence="3 8" id="KW-0547">Nucleotide-binding</keyword>
<dbReference type="GeneID" id="11533296"/>
<dbReference type="SUPFAM" id="SSF55931">
    <property type="entry name" value="Glutamine synthetase/guanido kinase"/>
    <property type="match status" value="1"/>
</dbReference>
<dbReference type="HOGENOM" id="CLU_019240_4_0_1"/>
<dbReference type="STRING" id="1071381.G8BZ85"/>
<dbReference type="GO" id="GO:0030956">
    <property type="term" value="C:glutamyl-tRNA(Gln) amidotransferase complex"/>
    <property type="evidence" value="ECO:0007669"/>
    <property type="project" value="UniProtKB-UniRule"/>
</dbReference>
<comment type="subunit">
    <text evidence="8">Subunit of the heterotrimeric GatFAB amidotransferase (AdT) complex, composed of A, B and F subunits.</text>
</comment>
<dbReference type="InterPro" id="IPR017959">
    <property type="entry name" value="Asn/Gln-tRNA_amidoTrfase_suB/E"/>
</dbReference>
<evidence type="ECO:0000256" key="5">
    <source>
        <dbReference type="ARBA" id="ARBA00022917"/>
    </source>
</evidence>
<dbReference type="Pfam" id="PF02637">
    <property type="entry name" value="GatB_Yqey"/>
    <property type="match status" value="1"/>
</dbReference>
<dbReference type="OMA" id="FELMFKE"/>
<keyword evidence="6 8" id="KW-0496">Mitochondrion</keyword>
<keyword evidence="4 8" id="KW-0067">ATP-binding</keyword>
<sequence>MEMLVNCRRYLSVGSVKKFSLVSGYNLKCGLEVHTQLDTKHKLFSFSTNDPFGSVDKPNQNISYFDAALPGSQPILNYEVVLQALKLASVLGCSINYNSQFDRKHYFYGDQPLGYQITQHYSPIASNGHLRLSPKFDGIGGTKDKTIDIIQLQIEQDTGKSIYIENEDLTLLDFNRSNVPLIEMVTKPDFTTIEQVRAFVKKYQNLIKILGVSTGELETGAMRVDVNISINDLPRVELKNLPNTSSIVNAIKYEYNRQIEIIHNGKAEEELSFSETRGWNGSETVKLRSKETTIDYRYMPDSELPKLKLAEDIMKKVKESLPPLPDELFEQLTHHPYNLSLKDAKIFVISNTHTINYENAELRQYYLEVFKRYSDEIGAKNINPKLPNGWIINELIGDLNKLDLYLNDITPSLTPKVFAQLLSLIHTKKISKTSGKLLLFHVLKELKDRGSSSVPININFDTLIEEFELEQDTIRNKNDLVLLCQHIIDELDNKKMIADIISGKKKNGLKFLVGQGMRSSQGKLDPIELEKTFKSMLEIKW</sequence>
<keyword evidence="11" id="KW-1185">Reference proteome</keyword>
<dbReference type="InterPro" id="IPR003789">
    <property type="entry name" value="Asn/Gln_tRNA_amidoTrase-B-like"/>
</dbReference>
<proteinExistence type="inferred from homology"/>
<name>G8BZ85_TETPH</name>
<gene>
    <name evidence="10" type="primary">TPHA0K00790</name>
    <name evidence="8" type="synonym">PET112</name>
    <name evidence="10" type="ordered locus">TPHA_0K00790</name>
</gene>
<evidence type="ECO:0000256" key="6">
    <source>
        <dbReference type="ARBA" id="ARBA00023128"/>
    </source>
</evidence>
<dbReference type="InterPro" id="IPR004413">
    <property type="entry name" value="GatB"/>
</dbReference>
<dbReference type="Gene3D" id="1.10.10.410">
    <property type="match status" value="1"/>
</dbReference>
<dbReference type="HAMAP" id="MF_00121">
    <property type="entry name" value="GatB"/>
    <property type="match status" value="1"/>
</dbReference>
<evidence type="ECO:0000256" key="3">
    <source>
        <dbReference type="ARBA" id="ARBA00022741"/>
    </source>
</evidence>
<dbReference type="PANTHER" id="PTHR11659">
    <property type="entry name" value="GLUTAMYL-TRNA GLN AMIDOTRANSFERASE SUBUNIT B MITOCHONDRIAL AND PROKARYOTIC PET112-RELATED"/>
    <property type="match status" value="1"/>
</dbReference>
<evidence type="ECO:0000259" key="9">
    <source>
        <dbReference type="SMART" id="SM00845"/>
    </source>
</evidence>
<protein>
    <recommendedName>
        <fullName evidence="8">Glutamyl-tRNA(Gln) amidotransferase subunit B, mitochondrial</fullName>
        <shortName evidence="8">Glu-AdT subunit B</shortName>
        <ecNumber evidence="8">6.3.5.-</ecNumber>
    </recommendedName>
</protein>
<accession>G8BZ85</accession>
<dbReference type="SMART" id="SM00845">
    <property type="entry name" value="GatB_Yqey"/>
    <property type="match status" value="1"/>
</dbReference>
<dbReference type="EC" id="6.3.5.-" evidence="8"/>
<dbReference type="eggNOG" id="KOG2438">
    <property type="taxonomic scope" value="Eukaryota"/>
</dbReference>
<dbReference type="GO" id="GO:0005524">
    <property type="term" value="F:ATP binding"/>
    <property type="evidence" value="ECO:0007669"/>
    <property type="project" value="UniProtKB-KW"/>
</dbReference>
<dbReference type="InterPro" id="IPR023168">
    <property type="entry name" value="GatB_Yqey_C_2"/>
</dbReference>
<dbReference type="Proteomes" id="UP000005666">
    <property type="component" value="Chromosome 11"/>
</dbReference>
<dbReference type="GO" id="GO:0070681">
    <property type="term" value="P:glutaminyl-tRNAGln biosynthesis via transamidation"/>
    <property type="evidence" value="ECO:0007669"/>
    <property type="project" value="UniProtKB-UniRule"/>
</dbReference>
<dbReference type="GO" id="GO:0050567">
    <property type="term" value="F:glutaminyl-tRNA synthase (glutamine-hydrolyzing) activity"/>
    <property type="evidence" value="ECO:0007669"/>
    <property type="project" value="UniProtKB-UniRule"/>
</dbReference>
<dbReference type="KEGG" id="tpf:TPHA_0K00790"/>
<dbReference type="AlphaFoldDB" id="G8BZ85"/>
<dbReference type="RefSeq" id="XP_003687647.1">
    <property type="nucleotide sequence ID" value="XM_003687599.1"/>
</dbReference>
<dbReference type="InterPro" id="IPR018027">
    <property type="entry name" value="Asn/Gln_amidotransferase"/>
</dbReference>
<comment type="similarity">
    <text evidence="1 8">Belongs to the GatB/GatE family. GatB subfamily.</text>
</comment>